<dbReference type="GO" id="GO:0046872">
    <property type="term" value="F:metal ion binding"/>
    <property type="evidence" value="ECO:0007669"/>
    <property type="project" value="InterPro"/>
</dbReference>
<dbReference type="InterPro" id="IPR011054">
    <property type="entry name" value="Rudment_hybrid_motif"/>
</dbReference>
<name>A0A8J7V168_9PROT</name>
<evidence type="ECO:0000259" key="9">
    <source>
        <dbReference type="PROSITE" id="PS50979"/>
    </source>
</evidence>
<dbReference type="FunFam" id="3.40.50.20:FF:000010">
    <property type="entry name" value="Propionyl-CoA carboxylase subunit alpha"/>
    <property type="match status" value="1"/>
</dbReference>
<dbReference type="PROSITE" id="PS00867">
    <property type="entry name" value="CPSASE_2"/>
    <property type="match status" value="1"/>
</dbReference>
<comment type="caution">
    <text evidence="10">The sequence shown here is derived from an EMBL/GenBank/DDBJ whole genome shotgun (WGS) entry which is preliminary data.</text>
</comment>
<evidence type="ECO:0000259" key="8">
    <source>
        <dbReference type="PROSITE" id="PS50975"/>
    </source>
</evidence>
<dbReference type="InterPro" id="IPR005481">
    <property type="entry name" value="BC-like_N"/>
</dbReference>
<dbReference type="PROSITE" id="PS50968">
    <property type="entry name" value="BIOTINYL_LIPOYL"/>
    <property type="match status" value="1"/>
</dbReference>
<dbReference type="SMART" id="SM00878">
    <property type="entry name" value="Biotin_carb_C"/>
    <property type="match status" value="1"/>
</dbReference>
<keyword evidence="3 6" id="KW-0547">Nucleotide-binding</keyword>
<dbReference type="PROSITE" id="PS50975">
    <property type="entry name" value="ATP_GRASP"/>
    <property type="match status" value="1"/>
</dbReference>
<dbReference type="PROSITE" id="PS50979">
    <property type="entry name" value="BC"/>
    <property type="match status" value="1"/>
</dbReference>
<dbReference type="SUPFAM" id="SSF51230">
    <property type="entry name" value="Single hybrid motif"/>
    <property type="match status" value="1"/>
</dbReference>
<dbReference type="SUPFAM" id="SSF51246">
    <property type="entry name" value="Rudiment single hybrid motif"/>
    <property type="match status" value="1"/>
</dbReference>
<dbReference type="Pfam" id="PF02785">
    <property type="entry name" value="Biotin_carb_C"/>
    <property type="match status" value="1"/>
</dbReference>
<dbReference type="PANTHER" id="PTHR18866">
    <property type="entry name" value="CARBOXYLASE:PYRUVATE/ACETYL-COA/PROPIONYL-COA CARBOXYLASE"/>
    <property type="match status" value="1"/>
</dbReference>
<dbReference type="InterPro" id="IPR005479">
    <property type="entry name" value="CPAse_ATP-bd"/>
</dbReference>
<dbReference type="InterPro" id="IPR005482">
    <property type="entry name" value="Biotin_COase_C"/>
</dbReference>
<evidence type="ECO:0000256" key="1">
    <source>
        <dbReference type="ARBA" id="ARBA00001953"/>
    </source>
</evidence>
<dbReference type="Pfam" id="PF00289">
    <property type="entry name" value="Biotin_carb_N"/>
    <property type="match status" value="1"/>
</dbReference>
<dbReference type="GO" id="GO:0005524">
    <property type="term" value="F:ATP binding"/>
    <property type="evidence" value="ECO:0007669"/>
    <property type="project" value="UniProtKB-UniRule"/>
</dbReference>
<dbReference type="PANTHER" id="PTHR18866:SF33">
    <property type="entry name" value="METHYLCROTONOYL-COA CARBOXYLASE SUBUNIT ALPHA, MITOCHONDRIAL-RELATED"/>
    <property type="match status" value="1"/>
</dbReference>
<protein>
    <submittedName>
        <fullName evidence="10">Uncharacterized protein</fullName>
    </submittedName>
</protein>
<dbReference type="InterPro" id="IPR011053">
    <property type="entry name" value="Single_hybrid_motif"/>
</dbReference>
<evidence type="ECO:0000313" key="11">
    <source>
        <dbReference type="Proteomes" id="UP000672602"/>
    </source>
</evidence>
<feature type="domain" description="Biotin carboxylation" evidence="9">
    <location>
        <begin position="1"/>
        <end position="443"/>
    </location>
</feature>
<dbReference type="SUPFAM" id="SSF56059">
    <property type="entry name" value="Glutathione synthetase ATP-binding domain-like"/>
    <property type="match status" value="1"/>
</dbReference>
<dbReference type="AlphaFoldDB" id="A0A8J7V168"/>
<evidence type="ECO:0000256" key="3">
    <source>
        <dbReference type="ARBA" id="ARBA00022741"/>
    </source>
</evidence>
<keyword evidence="4 6" id="KW-0067">ATP-binding</keyword>
<sequence length="674" mass="69613">MFRRILIANRGEIARRVARTCRRLGIDYVAVYSEADRDAPHLDGAIASIPIGPAAAAQSYLDAEKLITVARDTGCEAVHPGYGFLSENAAFAAAVEAAGLTFIGPTPKTIADMGDKATAKRLMAAAGVPTVPGSEGASDDPVEIEAALAEVGFPALLKPVAGGGGKGMAVIRSGDGRAAIDSAIRTARSGFGDGRLLVERYVTAPRHVEVQVFGDGTGEVVHLHERECSLQRRHQKVVEEAPAAFLSDDLRARLLDAATRGARAIAYRNAGTFEFIVGADGAFFFLEVNTRLQVEHPVTEEITGLDLVEWQLRIAAGEGLPRTQAAIQASGHAIECRLYAEDPAAAFRPAPGTVAALRWPEGVRVESAIRAGGSVPPDYDPMIAKLIVHGADRDAALARMRAALAETAILGLTTNHGFLARLLADPVVQADGADTGFVDEALPRLVEMPDAHDILAVAAAALACPVVGEGPNSPWHGPGLGDIGGDLGGGRGALDPVAPMGRVGFVMDGKWRIARFRAIDAGYAVIDVGGEDGGAGAGAVRLRSVTMHRDGDLVRGMLAGRSWVAAVGAEAIEIAIAGTRARVERALEALDGAAGGDGAVASEMPGVVVALRVAVGDIVARGDTLAIVEAMKFETPIAAPRDGIVAEIDCAVGTSVRAGQILIQIGEAGEAAGA</sequence>
<evidence type="ECO:0000256" key="2">
    <source>
        <dbReference type="ARBA" id="ARBA00022598"/>
    </source>
</evidence>
<accession>A0A8J7V168</accession>
<dbReference type="InterPro" id="IPR011764">
    <property type="entry name" value="Biotin_carboxylation_dom"/>
</dbReference>
<keyword evidence="2" id="KW-0436">Ligase</keyword>
<dbReference type="Gene3D" id="2.40.50.100">
    <property type="match status" value="1"/>
</dbReference>
<reference evidence="10" key="1">
    <citation type="submission" date="2021-04" db="EMBL/GenBank/DDBJ databases">
        <authorList>
            <person name="Zhang D.-C."/>
        </authorList>
    </citation>
    <scope>NUCLEOTIDE SEQUENCE</scope>
    <source>
        <strain evidence="10">CGMCC 1.15697</strain>
    </source>
</reference>
<dbReference type="Proteomes" id="UP000672602">
    <property type="component" value="Unassembled WGS sequence"/>
</dbReference>
<feature type="domain" description="Lipoyl-binding" evidence="7">
    <location>
        <begin position="588"/>
        <end position="666"/>
    </location>
</feature>
<evidence type="ECO:0000256" key="4">
    <source>
        <dbReference type="ARBA" id="ARBA00022840"/>
    </source>
</evidence>
<dbReference type="InterPro" id="IPR016185">
    <property type="entry name" value="PreATP-grasp_dom_sf"/>
</dbReference>
<dbReference type="GO" id="GO:0016874">
    <property type="term" value="F:ligase activity"/>
    <property type="evidence" value="ECO:0007669"/>
    <property type="project" value="UniProtKB-KW"/>
</dbReference>
<keyword evidence="5" id="KW-0092">Biotin</keyword>
<organism evidence="10 11">
    <name type="scientific">Marivibrio halodurans</name>
    <dbReference type="NCBI Taxonomy" id="2039722"/>
    <lineage>
        <taxon>Bacteria</taxon>
        <taxon>Pseudomonadati</taxon>
        <taxon>Pseudomonadota</taxon>
        <taxon>Alphaproteobacteria</taxon>
        <taxon>Rhodospirillales</taxon>
        <taxon>Rhodospirillaceae</taxon>
        <taxon>Marivibrio</taxon>
    </lineage>
</organism>
<dbReference type="CDD" id="cd06850">
    <property type="entry name" value="biotinyl_domain"/>
    <property type="match status" value="1"/>
</dbReference>
<feature type="domain" description="ATP-grasp" evidence="8">
    <location>
        <begin position="120"/>
        <end position="316"/>
    </location>
</feature>
<dbReference type="InterPro" id="IPR050856">
    <property type="entry name" value="Biotin_carboxylase_complex"/>
</dbReference>
<evidence type="ECO:0000259" key="7">
    <source>
        <dbReference type="PROSITE" id="PS50968"/>
    </source>
</evidence>
<gene>
    <name evidence="10" type="ORF">KAJ83_10765</name>
</gene>
<keyword evidence="11" id="KW-1185">Reference proteome</keyword>
<proteinExistence type="predicted"/>
<dbReference type="InterPro" id="IPR000089">
    <property type="entry name" value="Biotin_lipoyl"/>
</dbReference>
<dbReference type="InterPro" id="IPR011761">
    <property type="entry name" value="ATP-grasp"/>
</dbReference>
<dbReference type="Pfam" id="PF00364">
    <property type="entry name" value="Biotin_lipoyl"/>
    <property type="match status" value="1"/>
</dbReference>
<dbReference type="Gene3D" id="3.30.470.20">
    <property type="entry name" value="ATP-grasp fold, B domain"/>
    <property type="match status" value="1"/>
</dbReference>
<comment type="cofactor">
    <cofactor evidence="1">
        <name>biotin</name>
        <dbReference type="ChEBI" id="CHEBI:57586"/>
    </cofactor>
</comment>
<evidence type="ECO:0000256" key="5">
    <source>
        <dbReference type="ARBA" id="ARBA00023267"/>
    </source>
</evidence>
<dbReference type="RefSeq" id="WP_210682073.1">
    <property type="nucleotide sequence ID" value="NZ_JAGMWN010000004.1"/>
</dbReference>
<dbReference type="Pfam" id="PF02786">
    <property type="entry name" value="CPSase_L_D2"/>
    <property type="match status" value="1"/>
</dbReference>
<dbReference type="SUPFAM" id="SSF52440">
    <property type="entry name" value="PreATP-grasp domain"/>
    <property type="match status" value="1"/>
</dbReference>
<evidence type="ECO:0000313" key="10">
    <source>
        <dbReference type="EMBL" id="MBP5857491.1"/>
    </source>
</evidence>
<dbReference type="EMBL" id="JAGMWN010000004">
    <property type="protein sequence ID" value="MBP5857491.1"/>
    <property type="molecule type" value="Genomic_DNA"/>
</dbReference>
<evidence type="ECO:0000256" key="6">
    <source>
        <dbReference type="PROSITE-ProRule" id="PRU00409"/>
    </source>
</evidence>